<feature type="non-terminal residue" evidence="2">
    <location>
        <position position="1"/>
    </location>
</feature>
<evidence type="ECO:0000259" key="1">
    <source>
        <dbReference type="PROSITE" id="PS50097"/>
    </source>
</evidence>
<dbReference type="Pfam" id="PF00651">
    <property type="entry name" value="BTB"/>
    <property type="match status" value="1"/>
</dbReference>
<dbReference type="CDD" id="cd18186">
    <property type="entry name" value="BTB_POZ_ZBTB_KLHL-like"/>
    <property type="match status" value="1"/>
</dbReference>
<feature type="domain" description="BTB" evidence="1">
    <location>
        <begin position="1"/>
        <end position="44"/>
    </location>
</feature>
<dbReference type="InterPro" id="IPR011333">
    <property type="entry name" value="SKP1/BTB/POZ_sf"/>
</dbReference>
<dbReference type="AlphaFoldDB" id="A0AAN5I3W4"/>
<dbReference type="PANTHER" id="PTHR22744">
    <property type="entry name" value="HELIX LOOP HELIX PROTEIN 21-RELATED"/>
    <property type="match status" value="1"/>
</dbReference>
<name>A0AAN5I3W4_9BILA</name>
<feature type="non-terminal residue" evidence="2">
    <location>
        <position position="103"/>
    </location>
</feature>
<comment type="caution">
    <text evidence="2">The sequence shown here is derived from an EMBL/GenBank/DDBJ whole genome shotgun (WGS) entry which is preliminary data.</text>
</comment>
<sequence>QSLASQTPFFDRLFFGDFMERNMSEITIGEVKYDEFSNIMKMIYCSDGASLTGKNMHRMLQLADRFELKIVEDRMIAFLLLTPSLSIHEKLVIADQYNLPVLR</sequence>
<dbReference type="SUPFAM" id="SSF54695">
    <property type="entry name" value="POZ domain"/>
    <property type="match status" value="1"/>
</dbReference>
<evidence type="ECO:0000313" key="3">
    <source>
        <dbReference type="Proteomes" id="UP001328107"/>
    </source>
</evidence>
<accession>A0AAN5I3W4</accession>
<reference evidence="3" key="1">
    <citation type="submission" date="2022-10" db="EMBL/GenBank/DDBJ databases">
        <title>Genome assembly of Pristionchus species.</title>
        <authorList>
            <person name="Yoshida K."/>
            <person name="Sommer R.J."/>
        </authorList>
    </citation>
    <scope>NUCLEOTIDE SEQUENCE [LARGE SCALE GENOMIC DNA]</scope>
    <source>
        <strain evidence="3">RS5460</strain>
    </source>
</reference>
<dbReference type="PROSITE" id="PS50097">
    <property type="entry name" value="BTB"/>
    <property type="match status" value="1"/>
</dbReference>
<organism evidence="2 3">
    <name type="scientific">Pristionchus mayeri</name>
    <dbReference type="NCBI Taxonomy" id="1317129"/>
    <lineage>
        <taxon>Eukaryota</taxon>
        <taxon>Metazoa</taxon>
        <taxon>Ecdysozoa</taxon>
        <taxon>Nematoda</taxon>
        <taxon>Chromadorea</taxon>
        <taxon>Rhabditida</taxon>
        <taxon>Rhabditina</taxon>
        <taxon>Diplogasteromorpha</taxon>
        <taxon>Diplogasteroidea</taxon>
        <taxon>Neodiplogasteridae</taxon>
        <taxon>Pristionchus</taxon>
    </lineage>
</organism>
<protein>
    <recommendedName>
        <fullName evidence="1">BTB domain-containing protein</fullName>
    </recommendedName>
</protein>
<dbReference type="EMBL" id="BTRK01000004">
    <property type="protein sequence ID" value="GMR50535.1"/>
    <property type="molecule type" value="Genomic_DNA"/>
</dbReference>
<evidence type="ECO:0000313" key="2">
    <source>
        <dbReference type="EMBL" id="GMR50535.1"/>
    </source>
</evidence>
<dbReference type="Proteomes" id="UP001328107">
    <property type="component" value="Unassembled WGS sequence"/>
</dbReference>
<dbReference type="InterPro" id="IPR000210">
    <property type="entry name" value="BTB/POZ_dom"/>
</dbReference>
<dbReference type="Gene3D" id="3.30.710.10">
    <property type="entry name" value="Potassium Channel Kv1.1, Chain A"/>
    <property type="match status" value="1"/>
</dbReference>
<gene>
    <name evidence="2" type="ORF">PMAYCL1PPCAC_20730</name>
</gene>
<proteinExistence type="predicted"/>
<keyword evidence="3" id="KW-1185">Reference proteome</keyword>
<dbReference type="PANTHER" id="PTHR22744:SF14">
    <property type="entry name" value="BTB DOMAIN-CONTAINING PROTEIN-RELATED"/>
    <property type="match status" value="1"/>
</dbReference>